<accession>A0A9P0AXL6</accession>
<feature type="transmembrane region" description="Helical" evidence="1">
    <location>
        <begin position="67"/>
        <end position="91"/>
    </location>
</feature>
<dbReference type="EMBL" id="OV121133">
    <property type="protein sequence ID" value="CAH0550651.1"/>
    <property type="molecule type" value="Genomic_DNA"/>
</dbReference>
<dbReference type="PANTHER" id="PTHR37159">
    <property type="entry name" value="GH11867P"/>
    <property type="match status" value="1"/>
</dbReference>
<evidence type="ECO:0000259" key="2">
    <source>
        <dbReference type="Pfam" id="PF09995"/>
    </source>
</evidence>
<dbReference type="OrthoDB" id="6361347at2759"/>
<gene>
    <name evidence="3" type="ORF">MELIAE_LOCUS3423</name>
</gene>
<dbReference type="AlphaFoldDB" id="A0A9P0AXL6"/>
<evidence type="ECO:0000313" key="4">
    <source>
        <dbReference type="Proteomes" id="UP001154078"/>
    </source>
</evidence>
<dbReference type="GO" id="GO:0016491">
    <property type="term" value="F:oxidoreductase activity"/>
    <property type="evidence" value="ECO:0007669"/>
    <property type="project" value="InterPro"/>
</dbReference>
<protein>
    <recommendedName>
        <fullName evidence="2">ER-bound oxygenase mpaB/mpaB'/Rubber oxygenase catalytic domain-containing protein</fullName>
    </recommendedName>
</protein>
<feature type="domain" description="ER-bound oxygenase mpaB/mpaB'/Rubber oxygenase catalytic" evidence="2">
    <location>
        <begin position="64"/>
        <end position="219"/>
    </location>
</feature>
<proteinExistence type="predicted"/>
<sequence>MAKSHKKEKADENQNYFSAEKFVNDLLARAEVPCDKGSKSFDEHTQVPPYYNEELYKRGQQFYHKHYFAMFISKLFGLIAVLAIPTINSILRFTKQSSSNMTAYRRYMETIFHMCIWYEDEFKPGTKMWDSINEVRSKHSSASKRACTVGLGNITQKDMALTQFGFIGMALTQKEKIGIFHTKPEEWEALIHVWRVIGYLMGIEDRFNICRESVEETTEICNLLIEKVFLPEIEKRDPNFIEMSMYILEGLWCFNPFISAKVFFDIFYITLFNNNVAEMDTKKEYLKLTPGQKRYMNFVLYVITTLEYKIWRLYHNTVHKTSLWLMHVFPFLAYFVFGRKNAHVSILNNKSA</sequence>
<dbReference type="PANTHER" id="PTHR37159:SF1">
    <property type="entry name" value="GH11867P"/>
    <property type="match status" value="1"/>
</dbReference>
<reference evidence="3" key="1">
    <citation type="submission" date="2021-12" db="EMBL/GenBank/DDBJ databases">
        <authorList>
            <person name="King R."/>
        </authorList>
    </citation>
    <scope>NUCLEOTIDE SEQUENCE</scope>
</reference>
<evidence type="ECO:0000313" key="3">
    <source>
        <dbReference type="EMBL" id="CAH0550651.1"/>
    </source>
</evidence>
<dbReference type="InterPro" id="IPR018713">
    <property type="entry name" value="MPAB/Lcp_cat_dom"/>
</dbReference>
<dbReference type="Proteomes" id="UP001154078">
    <property type="component" value="Chromosome 2"/>
</dbReference>
<evidence type="ECO:0000256" key="1">
    <source>
        <dbReference type="SAM" id="Phobius"/>
    </source>
</evidence>
<organism evidence="3 4">
    <name type="scientific">Brassicogethes aeneus</name>
    <name type="common">Rape pollen beetle</name>
    <name type="synonym">Meligethes aeneus</name>
    <dbReference type="NCBI Taxonomy" id="1431903"/>
    <lineage>
        <taxon>Eukaryota</taxon>
        <taxon>Metazoa</taxon>
        <taxon>Ecdysozoa</taxon>
        <taxon>Arthropoda</taxon>
        <taxon>Hexapoda</taxon>
        <taxon>Insecta</taxon>
        <taxon>Pterygota</taxon>
        <taxon>Neoptera</taxon>
        <taxon>Endopterygota</taxon>
        <taxon>Coleoptera</taxon>
        <taxon>Polyphaga</taxon>
        <taxon>Cucujiformia</taxon>
        <taxon>Nitidulidae</taxon>
        <taxon>Meligethinae</taxon>
        <taxon>Brassicogethes</taxon>
    </lineage>
</organism>
<keyword evidence="1" id="KW-0812">Transmembrane</keyword>
<keyword evidence="1" id="KW-0472">Membrane</keyword>
<name>A0A9P0AXL6_BRAAE</name>
<dbReference type="Pfam" id="PF09995">
    <property type="entry name" value="MPAB_Lcp_cat"/>
    <property type="match status" value="1"/>
</dbReference>
<keyword evidence="4" id="KW-1185">Reference proteome</keyword>
<keyword evidence="1" id="KW-1133">Transmembrane helix</keyword>